<dbReference type="InterPro" id="IPR048270">
    <property type="entry name" value="PNMA_C"/>
</dbReference>
<feature type="compositionally biased region" description="Polar residues" evidence="2">
    <location>
        <begin position="367"/>
        <end position="377"/>
    </location>
</feature>
<name>A0A914AHH9_PATMI</name>
<feature type="region of interest" description="Disordered" evidence="2">
    <location>
        <begin position="439"/>
        <end position="472"/>
    </location>
</feature>
<proteinExistence type="predicted"/>
<dbReference type="AlphaFoldDB" id="A0A914AHH9"/>
<dbReference type="GO" id="GO:0003676">
    <property type="term" value="F:nucleic acid binding"/>
    <property type="evidence" value="ECO:0007669"/>
    <property type="project" value="InterPro"/>
</dbReference>
<feature type="compositionally biased region" description="Polar residues" evidence="2">
    <location>
        <begin position="412"/>
        <end position="425"/>
    </location>
</feature>
<dbReference type="Pfam" id="PF14893">
    <property type="entry name" value="PNMA"/>
    <property type="match status" value="1"/>
</dbReference>
<protein>
    <recommendedName>
        <fullName evidence="3">CCHC-type domain-containing protein</fullName>
    </recommendedName>
</protein>
<dbReference type="Pfam" id="PF00098">
    <property type="entry name" value="zf-CCHC"/>
    <property type="match status" value="1"/>
</dbReference>
<keyword evidence="1" id="KW-0862">Zinc</keyword>
<dbReference type="SMART" id="SM00343">
    <property type="entry name" value="ZnF_C2HC"/>
    <property type="match status" value="1"/>
</dbReference>
<dbReference type="InterPro" id="IPR026523">
    <property type="entry name" value="PNMA"/>
</dbReference>
<dbReference type="OrthoDB" id="115435at2759"/>
<keyword evidence="1" id="KW-0479">Metal-binding</keyword>
<keyword evidence="1" id="KW-0863">Zinc-finger</keyword>
<dbReference type="PANTHER" id="PTHR23095">
    <property type="entry name" value="PARANEOPLASTIC ANTIGEN"/>
    <property type="match status" value="1"/>
</dbReference>
<dbReference type="EnsemblMetazoa" id="XM_038207522.1">
    <property type="protein sequence ID" value="XP_038063450.1"/>
    <property type="gene ID" value="LOC119734173"/>
</dbReference>
<evidence type="ECO:0000313" key="4">
    <source>
        <dbReference type="EnsemblMetazoa" id="XP_038063450.1"/>
    </source>
</evidence>
<keyword evidence="5" id="KW-1185">Reference proteome</keyword>
<feature type="region of interest" description="Disordered" evidence="2">
    <location>
        <begin position="129"/>
        <end position="151"/>
    </location>
</feature>
<dbReference type="GO" id="GO:0008270">
    <property type="term" value="F:zinc ion binding"/>
    <property type="evidence" value="ECO:0007669"/>
    <property type="project" value="UniProtKB-KW"/>
</dbReference>
<dbReference type="GeneID" id="119734173"/>
<feature type="compositionally biased region" description="Polar residues" evidence="2">
    <location>
        <begin position="439"/>
        <end position="450"/>
    </location>
</feature>
<feature type="region of interest" description="Disordered" evidence="2">
    <location>
        <begin position="340"/>
        <end position="425"/>
    </location>
</feature>
<feature type="compositionally biased region" description="Basic and acidic residues" evidence="2">
    <location>
        <begin position="340"/>
        <end position="351"/>
    </location>
</feature>
<dbReference type="Proteomes" id="UP000887568">
    <property type="component" value="Unplaced"/>
</dbReference>
<dbReference type="InterPro" id="IPR001878">
    <property type="entry name" value="Znf_CCHC"/>
</dbReference>
<dbReference type="RefSeq" id="XP_038063450.1">
    <property type="nucleotide sequence ID" value="XM_038207522.1"/>
</dbReference>
<accession>A0A914AHH9</accession>
<evidence type="ECO:0000256" key="2">
    <source>
        <dbReference type="SAM" id="MobiDB-lite"/>
    </source>
</evidence>
<evidence type="ECO:0000313" key="5">
    <source>
        <dbReference type="Proteomes" id="UP000887568"/>
    </source>
</evidence>
<feature type="compositionally biased region" description="Low complexity" evidence="2">
    <location>
        <begin position="131"/>
        <end position="151"/>
    </location>
</feature>
<dbReference type="PANTHER" id="PTHR23095:SF46">
    <property type="entry name" value="GAG PROTEIN"/>
    <property type="match status" value="1"/>
</dbReference>
<feature type="domain" description="CCHC-type" evidence="3">
    <location>
        <begin position="479"/>
        <end position="492"/>
    </location>
</feature>
<organism evidence="4 5">
    <name type="scientific">Patiria miniata</name>
    <name type="common">Bat star</name>
    <name type="synonym">Asterina miniata</name>
    <dbReference type="NCBI Taxonomy" id="46514"/>
    <lineage>
        <taxon>Eukaryota</taxon>
        <taxon>Metazoa</taxon>
        <taxon>Echinodermata</taxon>
        <taxon>Eleutherozoa</taxon>
        <taxon>Asterozoa</taxon>
        <taxon>Asteroidea</taxon>
        <taxon>Valvatacea</taxon>
        <taxon>Valvatida</taxon>
        <taxon>Asterinidae</taxon>
        <taxon>Patiria</taxon>
    </lineage>
</organism>
<evidence type="ECO:0000259" key="3">
    <source>
        <dbReference type="PROSITE" id="PS50158"/>
    </source>
</evidence>
<dbReference type="PROSITE" id="PS50158">
    <property type="entry name" value="ZF_CCHC"/>
    <property type="match status" value="1"/>
</dbReference>
<sequence length="531" mass="59680">MADAALRQKGVDWCKKDDLRPTHSVLLTFQLSSPLVEDTDIFACSLHDIFPSLEGLSRKDTDDQSSAIFLCDFSQPISSLGLRTEINLSCHGSSTLCRVIRLDDSPSKRVTISHLRKSGVLNAWNLRERTPASQSPSTSDSNSSSQQSLPSDFTRSFARCTLAANYRKLRCFSGSSTPSRDEDDYVSWIDHVEGQMDEWQDLDDAEKRKRIREALRPPSLNIINDLRRDNPAAMSHEYLKALDIAFGDTETDDELFVKFHSLTQTEGESPSKFLTRLQNVLRRALRRGVVPHAQSNRVRLTQFIRGILFDEMLLVNLQLRDKMDQPPSFLSLLSMVRKQEDETRLKSESRGRPTRGPGKAQHLQHAANPQTQFSHSADPQAHFSHSAHPQAHFSHSAHPQAHFSHSAHPQAHFSNSAHPQAHFSHSANPQAQFFHQNASPMQHSTPQTPTHGFRGPAKGRQPRQNPDRGHERGTLVDFCFSCGQEGHIRRRCMNPANAEVVNRKLIKFVLGGPSGNGQGHLQEGTQMSERQ</sequence>
<reference evidence="4" key="1">
    <citation type="submission" date="2022-11" db="UniProtKB">
        <authorList>
            <consortium name="EnsemblMetazoa"/>
        </authorList>
    </citation>
    <scope>IDENTIFICATION</scope>
</reference>
<evidence type="ECO:0000256" key="1">
    <source>
        <dbReference type="PROSITE-ProRule" id="PRU00047"/>
    </source>
</evidence>